<sequence>MEKLIRISVRELVEFILRRGDIETGLLATVDRAQEGARIHRMIQKNYGKNDQAEVYVKHLIKNGKYSIEISGRIDGLRFGEIYTLEEIKTTTKKIEDIDVNFMHLAQARCYAYMFLKENNLERIKVRLIYVNTDSLESRAFEYDYTINDLKEFFDELVEGYIKFLEKSLEHINERNETIKEIKFPYPAFRESQRKLSVAVYKTIMEGKKLFLEAPTGTGKTMGTLFPALKTLLGPTSKIFYLTAKTVGKASAEDAIKLLQENGLIIKSITLTSKEKICPNELKCNPMECQFAKGHYDRINDALLHSLSMDFFDKGRIEELSRRYNVCPFEFSLDLSMFCDVIICDYNYIFDITSSLKRYSFESKNDYVYLIDEAHNLVDRARDMFSITLSYNEFYKVKQKFKSFRKLNLALGRVIKYFNGLRESIEMDKVAMTIEDEFLNGINKCEEVVEEFVLKNLIKDEELLNLYFDIKRFKKIVELYDENYRTLFLREEDILVKLLCINPSKILKGIMDKAQAAILFSATFTPLSYYMDLLGGDGSYKLKLSSPFSKENICVMLNPYISTRLNDRENTYERVVDGIKSLTYKKGNYLVFFPSYLYLNEILKRFPQDNVDLIVQRNDMTEKEKEDFLKRFSEDSEKTLVAFAVLGGLFGEGIDLPGEKLIGVCIVGVGLPQINFERNVLKEYFDERIGKGFEYAYIYPGFNRVLQAVGRLIRAENDRGVALLFDDRFLKRPYNNLIPDLWKPLKIVKGNEDVINTLKRFWKEKSDC</sequence>
<keyword evidence="4" id="KW-0227">DNA damage</keyword>
<dbReference type="InterPro" id="IPR027417">
    <property type="entry name" value="P-loop_NTPase"/>
</dbReference>
<keyword evidence="16" id="KW-1185">Reference proteome</keyword>
<evidence type="ECO:0000256" key="8">
    <source>
        <dbReference type="ARBA" id="ARBA00023004"/>
    </source>
</evidence>
<evidence type="ECO:0000256" key="9">
    <source>
        <dbReference type="ARBA" id="ARBA00023014"/>
    </source>
</evidence>
<dbReference type="GO" id="GO:0016818">
    <property type="term" value="F:hydrolase activity, acting on acid anhydrides, in phosphorus-containing anhydrides"/>
    <property type="evidence" value="ECO:0007669"/>
    <property type="project" value="InterPro"/>
</dbReference>
<evidence type="ECO:0000256" key="2">
    <source>
        <dbReference type="ARBA" id="ARBA00022723"/>
    </source>
</evidence>
<dbReference type="InterPro" id="IPR011604">
    <property type="entry name" value="PDDEXK-like_dom_sf"/>
</dbReference>
<name>I7KA92_9CLOT</name>
<feature type="domain" description="Helicase ATP-binding" evidence="14">
    <location>
        <begin position="179"/>
        <end position="433"/>
    </location>
</feature>
<evidence type="ECO:0000256" key="11">
    <source>
        <dbReference type="ARBA" id="ARBA00023204"/>
    </source>
</evidence>
<dbReference type="InterPro" id="IPR042493">
    <property type="entry name" value="XPD_DNA_FeS"/>
</dbReference>
<evidence type="ECO:0000256" key="4">
    <source>
        <dbReference type="ARBA" id="ARBA00022763"/>
    </source>
</evidence>
<keyword evidence="9" id="KW-0411">Iron-sulfur</keyword>
<dbReference type="Proteomes" id="UP000007652">
    <property type="component" value="Unassembled WGS sequence"/>
</dbReference>
<dbReference type="InterPro" id="IPR014013">
    <property type="entry name" value="Helic_SF1/SF2_ATP-bd_DinG/Rad3"/>
</dbReference>
<dbReference type="InterPro" id="IPR006554">
    <property type="entry name" value="Helicase-like_DEXD_c2"/>
</dbReference>
<evidence type="ECO:0000256" key="7">
    <source>
        <dbReference type="ARBA" id="ARBA00022840"/>
    </source>
</evidence>
<dbReference type="PROSITE" id="PS51193">
    <property type="entry name" value="HELICASE_ATP_BIND_2"/>
    <property type="match status" value="1"/>
</dbReference>
<accession>I7KA92</accession>
<evidence type="ECO:0000256" key="12">
    <source>
        <dbReference type="ARBA" id="ARBA00023235"/>
    </source>
</evidence>
<dbReference type="Gene3D" id="3.40.50.300">
    <property type="entry name" value="P-loop containing nucleotide triphosphate hydrolases"/>
    <property type="match status" value="2"/>
</dbReference>
<keyword evidence="2" id="KW-0479">Metal-binding</keyword>
<dbReference type="GO" id="GO:0006281">
    <property type="term" value="P:DNA repair"/>
    <property type="evidence" value="ECO:0007669"/>
    <property type="project" value="UniProtKB-KW"/>
</dbReference>
<dbReference type="Gene3D" id="1.10.30.20">
    <property type="entry name" value="Bacterial XPD DNA helicase, FeS cluster domain"/>
    <property type="match status" value="1"/>
</dbReference>
<comment type="caution">
    <text evidence="15">The sequence shown here is derived from an EMBL/GenBank/DDBJ whole genome shotgun (WGS) entry which is preliminary data.</text>
</comment>
<dbReference type="PANTHER" id="PTHR11472">
    <property type="entry name" value="DNA REPAIR DEAD HELICASE RAD3/XP-D SUBFAMILY MEMBER"/>
    <property type="match status" value="1"/>
</dbReference>
<evidence type="ECO:0000313" key="15">
    <source>
        <dbReference type="EMBL" id="CCJ34647.1"/>
    </source>
</evidence>
<keyword evidence="3" id="KW-0547">Nucleotide-binding</keyword>
<dbReference type="SMART" id="SM00491">
    <property type="entry name" value="HELICc2"/>
    <property type="match status" value="1"/>
</dbReference>
<dbReference type="OrthoDB" id="9765586at2"/>
<evidence type="ECO:0000256" key="1">
    <source>
        <dbReference type="ARBA" id="ARBA00022485"/>
    </source>
</evidence>
<dbReference type="GO" id="GO:0003677">
    <property type="term" value="F:DNA binding"/>
    <property type="evidence" value="ECO:0007669"/>
    <property type="project" value="UniProtKB-KW"/>
</dbReference>
<protein>
    <submittedName>
        <fullName evidence="15">DinG family ATP-dependent helicase CPE1197</fullName>
    </submittedName>
</protein>
<evidence type="ECO:0000259" key="14">
    <source>
        <dbReference type="PROSITE" id="PS51193"/>
    </source>
</evidence>
<evidence type="ECO:0000256" key="6">
    <source>
        <dbReference type="ARBA" id="ARBA00022806"/>
    </source>
</evidence>
<keyword evidence="12" id="KW-0413">Isomerase</keyword>
<keyword evidence="10" id="KW-0238">DNA-binding</keyword>
<dbReference type="GO" id="GO:0046872">
    <property type="term" value="F:metal ion binding"/>
    <property type="evidence" value="ECO:0007669"/>
    <property type="project" value="UniProtKB-KW"/>
</dbReference>
<reference evidence="15 16" key="1">
    <citation type="journal article" date="2011" name="J. Bacteriol.">
        <title>Draft genome sequence of Caloramator australicus strain RC3T, a thermoanaerobe from the Great Artesian Basin of Australia.</title>
        <authorList>
            <person name="Ogg C.D."/>
            <person name="Patel B.K.C."/>
        </authorList>
    </citation>
    <scope>NUCLEOTIDE SEQUENCE [LARGE SCALE GENOMIC DNA]</scope>
    <source>
        <strain evidence="15 16">RC3</strain>
    </source>
</reference>
<dbReference type="Gene3D" id="3.90.320.10">
    <property type="match status" value="1"/>
</dbReference>
<dbReference type="RefSeq" id="WP_008909890.1">
    <property type="nucleotide sequence ID" value="NZ_CAKP01000138.1"/>
</dbReference>
<comment type="similarity">
    <text evidence="13">Belongs to the helicase family. DinG subfamily.</text>
</comment>
<keyword evidence="11" id="KW-0234">DNA repair</keyword>
<dbReference type="GO" id="GO:0043139">
    <property type="term" value="F:5'-3' DNA helicase activity"/>
    <property type="evidence" value="ECO:0007669"/>
    <property type="project" value="UniProtKB-EC"/>
</dbReference>
<organism evidence="15 16">
    <name type="scientific">Caloramator australicus RC3</name>
    <dbReference type="NCBI Taxonomy" id="857293"/>
    <lineage>
        <taxon>Bacteria</taxon>
        <taxon>Bacillati</taxon>
        <taxon>Bacillota</taxon>
        <taxon>Clostridia</taxon>
        <taxon>Eubacteriales</taxon>
        <taxon>Clostridiaceae</taxon>
        <taxon>Caloramator</taxon>
    </lineage>
</organism>
<evidence type="ECO:0000256" key="5">
    <source>
        <dbReference type="ARBA" id="ARBA00022801"/>
    </source>
</evidence>
<evidence type="ECO:0000256" key="13">
    <source>
        <dbReference type="ARBA" id="ARBA00038058"/>
    </source>
</evidence>
<dbReference type="EMBL" id="CAKP01000138">
    <property type="protein sequence ID" value="CCJ34647.1"/>
    <property type="molecule type" value="Genomic_DNA"/>
</dbReference>
<dbReference type="InterPro" id="IPR045028">
    <property type="entry name" value="DinG/Rad3-like"/>
</dbReference>
<dbReference type="eggNOG" id="COG1199">
    <property type="taxonomic scope" value="Bacteria"/>
</dbReference>
<dbReference type="SUPFAM" id="SSF52540">
    <property type="entry name" value="P-loop containing nucleoside triphosphate hydrolases"/>
    <property type="match status" value="2"/>
</dbReference>
<dbReference type="AlphaFoldDB" id="I7KA92"/>
<dbReference type="InterPro" id="IPR010614">
    <property type="entry name" value="RAD3-like_helicase_DEAD"/>
</dbReference>
<dbReference type="Gene3D" id="1.10.275.40">
    <property type="match status" value="1"/>
</dbReference>
<dbReference type="PANTHER" id="PTHR11472:SF34">
    <property type="entry name" value="REGULATOR OF TELOMERE ELONGATION HELICASE 1"/>
    <property type="match status" value="1"/>
</dbReference>
<keyword evidence="6 15" id="KW-0347">Helicase</keyword>
<dbReference type="STRING" id="857293.CAAU_2564"/>
<dbReference type="Pfam" id="PF06733">
    <property type="entry name" value="DEAD_2"/>
    <property type="match status" value="1"/>
</dbReference>
<dbReference type="Pfam" id="PF13307">
    <property type="entry name" value="Helicase_C_2"/>
    <property type="match status" value="1"/>
</dbReference>
<keyword evidence="1" id="KW-0004">4Fe-4S</keyword>
<evidence type="ECO:0000313" key="16">
    <source>
        <dbReference type="Proteomes" id="UP000007652"/>
    </source>
</evidence>
<dbReference type="GO" id="GO:0005524">
    <property type="term" value="F:ATP binding"/>
    <property type="evidence" value="ECO:0007669"/>
    <property type="project" value="UniProtKB-KW"/>
</dbReference>
<evidence type="ECO:0000256" key="10">
    <source>
        <dbReference type="ARBA" id="ARBA00023125"/>
    </source>
</evidence>
<dbReference type="SMART" id="SM00488">
    <property type="entry name" value="DEXDc2"/>
    <property type="match status" value="1"/>
</dbReference>
<evidence type="ECO:0000256" key="3">
    <source>
        <dbReference type="ARBA" id="ARBA00022741"/>
    </source>
</evidence>
<keyword evidence="7" id="KW-0067">ATP-binding</keyword>
<keyword evidence="5" id="KW-0378">Hydrolase</keyword>
<keyword evidence="8" id="KW-0408">Iron</keyword>
<dbReference type="InterPro" id="IPR006555">
    <property type="entry name" value="ATP-dep_Helicase_C"/>
</dbReference>
<gene>
    <name evidence="15" type="ORF">CAAU_2564</name>
</gene>
<proteinExistence type="inferred from homology"/>
<dbReference type="GO" id="GO:0051539">
    <property type="term" value="F:4 iron, 4 sulfur cluster binding"/>
    <property type="evidence" value="ECO:0007669"/>
    <property type="project" value="UniProtKB-KW"/>
</dbReference>